<evidence type="ECO:0000313" key="2">
    <source>
        <dbReference type="EMBL" id="TDB58225.1"/>
    </source>
</evidence>
<evidence type="ECO:0000313" key="3">
    <source>
        <dbReference type="Proteomes" id="UP000295706"/>
    </source>
</evidence>
<gene>
    <name evidence="2" type="ORF">EZE20_23185</name>
</gene>
<comment type="caution">
    <text evidence="2">The sequence shown here is derived from an EMBL/GenBank/DDBJ whole genome shotgun (WGS) entry which is preliminary data.</text>
</comment>
<protein>
    <recommendedName>
        <fullName evidence="4">Lipocalin-like domain-containing protein</fullName>
    </recommendedName>
</protein>
<evidence type="ECO:0008006" key="4">
    <source>
        <dbReference type="Google" id="ProtNLM"/>
    </source>
</evidence>
<feature type="signal peptide" evidence="1">
    <location>
        <begin position="1"/>
        <end position="22"/>
    </location>
</feature>
<dbReference type="AlphaFoldDB" id="A0A4V2X833"/>
<evidence type="ECO:0000256" key="1">
    <source>
        <dbReference type="SAM" id="SignalP"/>
    </source>
</evidence>
<dbReference type="Proteomes" id="UP000295706">
    <property type="component" value="Unassembled WGS sequence"/>
</dbReference>
<reference evidence="2 3" key="1">
    <citation type="submission" date="2019-02" db="EMBL/GenBank/DDBJ databases">
        <title>Arundinibacter roseus gen. nov., sp. nov., a new member of the family Cytophagaceae.</title>
        <authorList>
            <person name="Szuroczki S."/>
            <person name="Khayer B."/>
            <person name="Sproer C."/>
            <person name="Toumi M."/>
            <person name="Szabo A."/>
            <person name="Felfoldi T."/>
            <person name="Schumann P."/>
            <person name="Toth E."/>
        </authorList>
    </citation>
    <scope>NUCLEOTIDE SEQUENCE [LARGE SCALE GENOMIC DNA]</scope>
    <source>
        <strain evidence="2 3">DMA-k-7a</strain>
    </source>
</reference>
<proteinExistence type="predicted"/>
<dbReference type="PROSITE" id="PS51257">
    <property type="entry name" value="PROKAR_LIPOPROTEIN"/>
    <property type="match status" value="1"/>
</dbReference>
<feature type="chain" id="PRO_5020655396" description="Lipocalin-like domain-containing protein" evidence="1">
    <location>
        <begin position="23"/>
        <end position="156"/>
    </location>
</feature>
<organism evidence="2 3">
    <name type="scientific">Arundinibacter roseus</name>
    <dbReference type="NCBI Taxonomy" id="2070510"/>
    <lineage>
        <taxon>Bacteria</taxon>
        <taxon>Pseudomonadati</taxon>
        <taxon>Bacteroidota</taxon>
        <taxon>Cytophagia</taxon>
        <taxon>Cytophagales</taxon>
        <taxon>Spirosomataceae</taxon>
        <taxon>Arundinibacter</taxon>
    </lineage>
</organism>
<dbReference type="EMBL" id="SMJU01000024">
    <property type="protein sequence ID" value="TDB58225.1"/>
    <property type="molecule type" value="Genomic_DNA"/>
</dbReference>
<dbReference type="RefSeq" id="WP_132122275.1">
    <property type="nucleotide sequence ID" value="NZ_SMJU01000024.1"/>
</dbReference>
<name>A0A4V2X833_9BACT</name>
<keyword evidence="3" id="KW-1185">Reference proteome</keyword>
<keyword evidence="1" id="KW-0732">Signal</keyword>
<sequence length="156" mass="17313">MILRNKLPLALSVLMVACSAAATSPEEARDFLVAVPEWTISEVYVNDALSFKDGKEVANFGGVSFNRYMASVQFRPDGAFVGKYSDREAATILHWEVDQAQKAIIVTAADSSQAERSGWVIAPRSVEPESFEMTTETAAFDYPRVTRILLKFKKKE</sequence>
<dbReference type="OrthoDB" id="957239at2"/>
<accession>A0A4V2X833</accession>